<comment type="caution">
    <text evidence="10">The sequence shown here is derived from an EMBL/GenBank/DDBJ whole genome shotgun (WGS) entry which is preliminary data.</text>
</comment>
<evidence type="ECO:0000256" key="5">
    <source>
        <dbReference type="ARBA" id="ARBA00022741"/>
    </source>
</evidence>
<keyword evidence="8" id="KW-0472">Membrane</keyword>
<dbReference type="InterPro" id="IPR003439">
    <property type="entry name" value="ABC_transporter-like_ATP-bd"/>
</dbReference>
<dbReference type="SUPFAM" id="SSF52540">
    <property type="entry name" value="P-loop containing nucleoside triphosphate hydrolases"/>
    <property type="match status" value="2"/>
</dbReference>
<dbReference type="CDD" id="cd03216">
    <property type="entry name" value="ABC_Carb_Monos_I"/>
    <property type="match status" value="1"/>
</dbReference>
<dbReference type="PANTHER" id="PTHR43790:SF9">
    <property type="entry name" value="GALACTOFURANOSE TRANSPORTER ATP-BINDING PROTEIN YTFR"/>
    <property type="match status" value="1"/>
</dbReference>
<reference evidence="10 11" key="1">
    <citation type="submission" date="2019-01" db="EMBL/GenBank/DDBJ databases">
        <title>Draft genome sequence of Cellulomonas takizawaensis strain TKZ-21.</title>
        <authorList>
            <person name="Yamamura H."/>
            <person name="Hayashi T."/>
            <person name="Hamada M."/>
            <person name="Serisawa Y."/>
            <person name="Matsuyama K."/>
            <person name="Nakagawa Y."/>
            <person name="Otoguro M."/>
            <person name="Yanagida F."/>
            <person name="Hayakawa M."/>
        </authorList>
    </citation>
    <scope>NUCLEOTIDE SEQUENCE [LARGE SCALE GENOMIC DNA]</scope>
    <source>
        <strain evidence="10 11">NBRC12680</strain>
    </source>
</reference>
<evidence type="ECO:0000313" key="10">
    <source>
        <dbReference type="EMBL" id="GCE76257.1"/>
    </source>
</evidence>
<evidence type="ECO:0000256" key="7">
    <source>
        <dbReference type="ARBA" id="ARBA00022967"/>
    </source>
</evidence>
<name>A0A402DQ51_9CELL</name>
<feature type="domain" description="ABC transporter" evidence="9">
    <location>
        <begin position="20"/>
        <end position="255"/>
    </location>
</feature>
<proteinExistence type="predicted"/>
<dbReference type="AlphaFoldDB" id="A0A402DQ51"/>
<sequence>MTDTQTATGTVTLDEARPVVTMTGISIGFPGVKALDGVDFRLFPGEVHALMGENGAGKSTLIKALTGVYQVDAGTVEVDGAPVTFTGPAQAQAAGISTVYQEVNLCDNLSVAENIMLGHEVRRFGVVDWPATRRAAREHLRTLDLDLDPRSQLSSHSLAVQQLVAISRAMVVDARVLVLDEPTSSLDADEVARLFDVVRGLRDRGVAILFVSHFLEQVYALSDRMTVLRNGTLVGEYRTADLPRVELVQKMIGRSLEVLERLEESPKPVIAARDDTRPYLQALGLGRKGSIEPFDLDVYAGEVVGLAGLLGSGRTELARLLYGADHADRGEVRVEGKPVRLRTPRAALGHKIVYSSESRKTEGIIADLTVRENIVLGLQAERGWLRRVPRRKADEVVATYVEALGIRPANPDAMAGNLSGGNQQKVLLARWLATQPRLLLLDEPTRGIDVGAKAEIQRLVADLAAQGMAVVFISAELEEVLRLSHRIAVLRDRRKVAELVNTDDVTTDDVVDLIASAVPADALADGPGAGGTAATTADVVTTEDVDVLRKGDRA</sequence>
<dbReference type="PANTHER" id="PTHR43790">
    <property type="entry name" value="CARBOHYDRATE TRANSPORT ATP-BINDING PROTEIN MG119-RELATED"/>
    <property type="match status" value="1"/>
</dbReference>
<evidence type="ECO:0000256" key="3">
    <source>
        <dbReference type="ARBA" id="ARBA00022475"/>
    </source>
</evidence>
<dbReference type="GO" id="GO:0005524">
    <property type="term" value="F:ATP binding"/>
    <property type="evidence" value="ECO:0007669"/>
    <property type="project" value="UniProtKB-KW"/>
</dbReference>
<evidence type="ECO:0000256" key="8">
    <source>
        <dbReference type="ARBA" id="ARBA00023136"/>
    </source>
</evidence>
<evidence type="ECO:0000313" key="11">
    <source>
        <dbReference type="Proteomes" id="UP000289954"/>
    </source>
</evidence>
<keyword evidence="3" id="KW-1003">Cell membrane</keyword>
<accession>A0A402DQ51</accession>
<dbReference type="Proteomes" id="UP000289954">
    <property type="component" value="Unassembled WGS sequence"/>
</dbReference>
<dbReference type="OrthoDB" id="39350at2"/>
<dbReference type="InterPro" id="IPR017871">
    <property type="entry name" value="ABC_transporter-like_CS"/>
</dbReference>
<dbReference type="EMBL" id="BIMR01000083">
    <property type="protein sequence ID" value="GCE76257.1"/>
    <property type="molecule type" value="Genomic_DNA"/>
</dbReference>
<dbReference type="Gene3D" id="3.40.50.300">
    <property type="entry name" value="P-loop containing nucleotide triphosphate hydrolases"/>
    <property type="match status" value="2"/>
</dbReference>
<dbReference type="RefSeq" id="WP_130780860.1">
    <property type="nucleotide sequence ID" value="NZ_BIMR01000083.1"/>
</dbReference>
<dbReference type="GO" id="GO:0016887">
    <property type="term" value="F:ATP hydrolysis activity"/>
    <property type="evidence" value="ECO:0007669"/>
    <property type="project" value="InterPro"/>
</dbReference>
<evidence type="ECO:0000256" key="2">
    <source>
        <dbReference type="ARBA" id="ARBA00022448"/>
    </source>
</evidence>
<dbReference type="Pfam" id="PF00005">
    <property type="entry name" value="ABC_tran"/>
    <property type="match status" value="2"/>
</dbReference>
<dbReference type="InterPro" id="IPR027417">
    <property type="entry name" value="P-loop_NTPase"/>
</dbReference>
<evidence type="ECO:0000259" key="9">
    <source>
        <dbReference type="PROSITE" id="PS50893"/>
    </source>
</evidence>
<feature type="domain" description="ABC transporter" evidence="9">
    <location>
        <begin position="270"/>
        <end position="517"/>
    </location>
</feature>
<evidence type="ECO:0000256" key="1">
    <source>
        <dbReference type="ARBA" id="ARBA00004202"/>
    </source>
</evidence>
<dbReference type="SMART" id="SM00382">
    <property type="entry name" value="AAA"/>
    <property type="match status" value="2"/>
</dbReference>
<comment type="subcellular location">
    <subcellularLocation>
        <location evidence="1">Cell membrane</location>
        <topology evidence="1">Peripheral membrane protein</topology>
    </subcellularLocation>
</comment>
<keyword evidence="11" id="KW-1185">Reference proteome</keyword>
<evidence type="ECO:0000256" key="4">
    <source>
        <dbReference type="ARBA" id="ARBA00022737"/>
    </source>
</evidence>
<gene>
    <name evidence="10" type="ORF">CBZ_13130</name>
</gene>
<dbReference type="FunFam" id="3.40.50.300:FF:000127">
    <property type="entry name" value="Ribose import ATP-binding protein RbsA"/>
    <property type="match status" value="1"/>
</dbReference>
<protein>
    <submittedName>
        <fullName evidence="10">Sugar ABC transporter ATP-binding protein</fullName>
    </submittedName>
</protein>
<dbReference type="GO" id="GO:0005886">
    <property type="term" value="C:plasma membrane"/>
    <property type="evidence" value="ECO:0007669"/>
    <property type="project" value="UniProtKB-SubCell"/>
</dbReference>
<dbReference type="InterPro" id="IPR003593">
    <property type="entry name" value="AAA+_ATPase"/>
</dbReference>
<dbReference type="PROSITE" id="PS00211">
    <property type="entry name" value="ABC_TRANSPORTER_1"/>
    <property type="match status" value="1"/>
</dbReference>
<keyword evidence="4" id="KW-0677">Repeat</keyword>
<organism evidence="10 11">
    <name type="scientific">Cellulomonas biazotea</name>
    <dbReference type="NCBI Taxonomy" id="1709"/>
    <lineage>
        <taxon>Bacteria</taxon>
        <taxon>Bacillati</taxon>
        <taxon>Actinomycetota</taxon>
        <taxon>Actinomycetes</taxon>
        <taxon>Micrococcales</taxon>
        <taxon>Cellulomonadaceae</taxon>
        <taxon>Cellulomonas</taxon>
    </lineage>
</organism>
<evidence type="ECO:0000256" key="6">
    <source>
        <dbReference type="ARBA" id="ARBA00022840"/>
    </source>
</evidence>
<dbReference type="CDD" id="cd03215">
    <property type="entry name" value="ABC_Carb_Monos_II"/>
    <property type="match status" value="1"/>
</dbReference>
<keyword evidence="6 10" id="KW-0067">ATP-binding</keyword>
<keyword evidence="5" id="KW-0547">Nucleotide-binding</keyword>
<keyword evidence="2" id="KW-0813">Transport</keyword>
<keyword evidence="7" id="KW-1278">Translocase</keyword>
<dbReference type="PROSITE" id="PS50893">
    <property type="entry name" value="ABC_TRANSPORTER_2"/>
    <property type="match status" value="2"/>
</dbReference>
<dbReference type="InterPro" id="IPR050107">
    <property type="entry name" value="ABC_carbohydrate_import_ATPase"/>
</dbReference>